<protein>
    <submittedName>
        <fullName evidence="1">Abi family protein</fullName>
    </submittedName>
</protein>
<dbReference type="InterPro" id="IPR017034">
    <property type="entry name" value="Abi_system_AbiD/AbiF"/>
</dbReference>
<organism evidence="1 2">
    <name type="scientific">Cobetia amphilecti</name>
    <dbReference type="NCBI Taxonomy" id="1055104"/>
    <lineage>
        <taxon>Bacteria</taxon>
        <taxon>Pseudomonadati</taxon>
        <taxon>Pseudomonadota</taxon>
        <taxon>Gammaproteobacteria</taxon>
        <taxon>Oceanospirillales</taxon>
        <taxon>Halomonadaceae</taxon>
        <taxon>Cobetia</taxon>
    </lineage>
</organism>
<gene>
    <name evidence="1" type="ORF">Q4535_04330</name>
</gene>
<accession>A0AAP4TX16</accession>
<dbReference type="RefSeq" id="WP_303593007.1">
    <property type="nucleotide sequence ID" value="NZ_JAUORK010000004.1"/>
</dbReference>
<dbReference type="AlphaFoldDB" id="A0AAP4TX16"/>
<proteinExistence type="predicted"/>
<dbReference type="Proteomes" id="UP001170481">
    <property type="component" value="Unassembled WGS sequence"/>
</dbReference>
<evidence type="ECO:0000313" key="2">
    <source>
        <dbReference type="Proteomes" id="UP001170481"/>
    </source>
</evidence>
<comment type="caution">
    <text evidence="1">The sequence shown here is derived from an EMBL/GenBank/DDBJ whole genome shotgun (WGS) entry which is preliminary data.</text>
</comment>
<dbReference type="InterPro" id="IPR011664">
    <property type="entry name" value="Abi_system_AbiD/AbiF-like"/>
</dbReference>
<dbReference type="PIRSF" id="PIRSF034934">
    <property type="entry name" value="AbiF_AbiD"/>
    <property type="match status" value="1"/>
</dbReference>
<dbReference type="EMBL" id="JAUORK010000004">
    <property type="protein sequence ID" value="MDO6671339.1"/>
    <property type="molecule type" value="Genomic_DNA"/>
</dbReference>
<name>A0AAP4TX16_9GAMM</name>
<reference evidence="1" key="1">
    <citation type="submission" date="2023-07" db="EMBL/GenBank/DDBJ databases">
        <title>Genome content predicts the carbon catabolic preferences of heterotrophic bacteria.</title>
        <authorList>
            <person name="Gralka M."/>
        </authorList>
    </citation>
    <scope>NUCLEOTIDE SEQUENCE</scope>
    <source>
        <strain evidence="1">C2R13</strain>
    </source>
</reference>
<dbReference type="Pfam" id="PF07751">
    <property type="entry name" value="Abi_2"/>
    <property type="match status" value="1"/>
</dbReference>
<sequence>MAYDRPWKSFQEQLTLLTKRGMQVGDESAAWEYLERVGYYRLSAYWYPFRVFETAGHDQHDRPVTQATDQFVPDTQFIDAVRLYLFDKELRLRLTDALERIEIALRVDIAYLLGGSDAFAHLHRATFHPSFARRKSGRDPRDSFEKWQERCEGMERRSKEDFVKHYRQKHGPRLPIWVAVETWDFGTLSQLFAMMKVPDQIRIAQKYGIQDWKVFQSWLRSLNYLRNVCAHHSRLWNRNVIDQPRLPKQGEVPWCDEFRDAKRLARPFLLLSIVRHMALMVCPNTEWHRRLKAHLEVFPVPHSRRGLTLEDMGLHRAGSAGGYDEVGSTKTRTPA</sequence>
<evidence type="ECO:0000313" key="1">
    <source>
        <dbReference type="EMBL" id="MDO6671339.1"/>
    </source>
</evidence>